<evidence type="ECO:0000256" key="1">
    <source>
        <dbReference type="SAM" id="Phobius"/>
    </source>
</evidence>
<dbReference type="AlphaFoldDB" id="A0A0G0U1L1"/>
<feature type="domain" description="Glycosyltransferase 2-like" evidence="2">
    <location>
        <begin position="4"/>
        <end position="129"/>
    </location>
</feature>
<proteinExistence type="predicted"/>
<dbReference type="Gene3D" id="3.90.550.10">
    <property type="entry name" value="Spore Coat Polysaccharide Biosynthesis Protein SpsA, Chain A"/>
    <property type="match status" value="1"/>
</dbReference>
<feature type="transmembrane region" description="Helical" evidence="1">
    <location>
        <begin position="253"/>
        <end position="281"/>
    </location>
</feature>
<dbReference type="Pfam" id="PF00535">
    <property type="entry name" value="Glycos_transf_2"/>
    <property type="match status" value="1"/>
</dbReference>
<dbReference type="InterPro" id="IPR001173">
    <property type="entry name" value="Glyco_trans_2-like"/>
</dbReference>
<dbReference type="GO" id="GO:0016740">
    <property type="term" value="F:transferase activity"/>
    <property type="evidence" value="ECO:0007669"/>
    <property type="project" value="UniProtKB-KW"/>
</dbReference>
<dbReference type="SUPFAM" id="SSF53448">
    <property type="entry name" value="Nucleotide-diphospho-sugar transferases"/>
    <property type="match status" value="1"/>
</dbReference>
<reference evidence="4 5" key="1">
    <citation type="journal article" date="2015" name="Nature">
        <title>rRNA introns, odd ribosomes, and small enigmatic genomes across a large radiation of phyla.</title>
        <authorList>
            <person name="Brown C.T."/>
            <person name="Hug L.A."/>
            <person name="Thomas B.C."/>
            <person name="Sharon I."/>
            <person name="Castelle C.J."/>
            <person name="Singh A."/>
            <person name="Wilkins M.J."/>
            <person name="Williams K.H."/>
            <person name="Banfield J.F."/>
        </authorList>
    </citation>
    <scope>NUCLEOTIDE SEQUENCE [LARGE SCALE GENOMIC DNA]</scope>
</reference>
<gene>
    <name evidence="4" type="ORF">UU29_C0008G0112</name>
</gene>
<keyword evidence="1" id="KW-0472">Membrane</keyword>
<organism evidence="4 5">
    <name type="scientific">Candidatus Daviesbacteria bacterium GW2011_GWA2_40_9</name>
    <dbReference type="NCBI Taxonomy" id="1618424"/>
    <lineage>
        <taxon>Bacteria</taxon>
        <taxon>Candidatus Daviesiibacteriota</taxon>
    </lineage>
</organism>
<feature type="domain" description="Glycosyltransferase 2-like" evidence="3">
    <location>
        <begin position="170"/>
        <end position="269"/>
    </location>
</feature>
<comment type="caution">
    <text evidence="4">The sequence shown here is derived from an EMBL/GenBank/DDBJ whole genome shotgun (WGS) entry which is preliminary data.</text>
</comment>
<evidence type="ECO:0000259" key="2">
    <source>
        <dbReference type="Pfam" id="PF00535"/>
    </source>
</evidence>
<keyword evidence="4" id="KW-0808">Transferase</keyword>
<dbReference type="CDD" id="cd04186">
    <property type="entry name" value="GT_2_like_c"/>
    <property type="match status" value="1"/>
</dbReference>
<dbReference type="Proteomes" id="UP000034601">
    <property type="component" value="Unassembled WGS sequence"/>
</dbReference>
<name>A0A0G0U1L1_9BACT</name>
<dbReference type="PANTHER" id="PTHR43179:SF7">
    <property type="entry name" value="RHAMNOSYLTRANSFERASE WBBL"/>
    <property type="match status" value="1"/>
</dbReference>
<accession>A0A0G0U1L1</accession>
<keyword evidence="1" id="KW-1133">Transmembrane helix</keyword>
<evidence type="ECO:0000259" key="3">
    <source>
        <dbReference type="Pfam" id="PF13632"/>
    </source>
</evidence>
<dbReference type="Pfam" id="PF13632">
    <property type="entry name" value="Glyco_trans_2_3"/>
    <property type="match status" value="1"/>
</dbReference>
<sequence length="296" mass="33385">MDLTVLILNFNTKDLLNSCLQSIFDKKWQHRIEVMIVDNGSSDGSAALVKKNFPQVNFVESGQNLGFTGGNNLGLKEVKSKYALLLNSDTKILDGSLDKLIDFMDKTDYDIASCKLMDGEGNFQPNAGQLPAFLPIFAWLSGADDLLGDIVSNFSYQARDLNYYNKDREVGWVSGSVMIIRSKVWQTIGYLDENIFMYGEDVEYCLRAQKHGFKVGWTKDAQIIHLGGKSSSQPKYSQWRGEFRGLLYIYKKYYGFLASLGLRILIYLFVTLRIVAFLALGKTAVSKTYAKIIFSI</sequence>
<dbReference type="PANTHER" id="PTHR43179">
    <property type="entry name" value="RHAMNOSYLTRANSFERASE WBBL"/>
    <property type="match status" value="1"/>
</dbReference>
<dbReference type="InterPro" id="IPR029044">
    <property type="entry name" value="Nucleotide-diphossugar_trans"/>
</dbReference>
<evidence type="ECO:0000313" key="4">
    <source>
        <dbReference type="EMBL" id="KKR83003.1"/>
    </source>
</evidence>
<dbReference type="EMBL" id="LCAB01000008">
    <property type="protein sequence ID" value="KKR83003.1"/>
    <property type="molecule type" value="Genomic_DNA"/>
</dbReference>
<evidence type="ECO:0000313" key="5">
    <source>
        <dbReference type="Proteomes" id="UP000034601"/>
    </source>
</evidence>
<protein>
    <submittedName>
        <fullName evidence="4">Glycosyltransferase</fullName>
    </submittedName>
</protein>
<keyword evidence="1" id="KW-0812">Transmembrane</keyword>